<evidence type="ECO:0000313" key="4">
    <source>
        <dbReference type="Proteomes" id="UP000694920"/>
    </source>
</evidence>
<evidence type="ECO:0000256" key="3">
    <source>
        <dbReference type="SAM" id="Coils"/>
    </source>
</evidence>
<comment type="similarity">
    <text evidence="1">Belongs to the BLOC1S3 family.</text>
</comment>
<dbReference type="Proteomes" id="UP000694920">
    <property type="component" value="Unplaced"/>
</dbReference>
<organism evidence="4 5">
    <name type="scientific">Cephus cinctus</name>
    <name type="common">Wheat stem sawfly</name>
    <dbReference type="NCBI Taxonomy" id="211228"/>
    <lineage>
        <taxon>Eukaryota</taxon>
        <taxon>Metazoa</taxon>
        <taxon>Ecdysozoa</taxon>
        <taxon>Arthropoda</taxon>
        <taxon>Hexapoda</taxon>
        <taxon>Insecta</taxon>
        <taxon>Pterygota</taxon>
        <taxon>Neoptera</taxon>
        <taxon>Endopterygota</taxon>
        <taxon>Hymenoptera</taxon>
        <taxon>Cephoidea</taxon>
        <taxon>Cephidae</taxon>
        <taxon>Cephus</taxon>
    </lineage>
</organism>
<gene>
    <name evidence="5" type="primary">LOC107274749</name>
</gene>
<dbReference type="KEGG" id="ccin:107274749"/>
<evidence type="ECO:0000313" key="5">
    <source>
        <dbReference type="RefSeq" id="XP_015609709.1"/>
    </source>
</evidence>
<protein>
    <recommendedName>
        <fullName evidence="2">Biogenesis of lysosome-related organelles complex 1 subunit 3</fullName>
    </recommendedName>
</protein>
<dbReference type="AlphaFoldDB" id="A0AAJ7CGJ4"/>
<reference evidence="5" key="1">
    <citation type="submission" date="2025-08" db="UniProtKB">
        <authorList>
            <consortium name="RefSeq"/>
        </authorList>
    </citation>
    <scope>IDENTIFICATION</scope>
</reference>
<dbReference type="RefSeq" id="XP_015609709.1">
    <property type="nucleotide sequence ID" value="XM_015754223.1"/>
</dbReference>
<feature type="coiled-coil region" evidence="3">
    <location>
        <begin position="133"/>
        <end position="160"/>
    </location>
</feature>
<keyword evidence="4" id="KW-1185">Reference proteome</keyword>
<keyword evidence="3" id="KW-0175">Coiled coil</keyword>
<proteinExistence type="inferred from homology"/>
<sequence length="168" mass="18155">MDHKAVVISGEAPESDDETVNIATGMGFPSMRTPNPCGTIISGEAPESDDDGTSLSSVSGAVDATVCPPYSDVKIPKSKKSCIKYNSLLHKKLRECNEALDRDVTELSGDMITAGVKELTAVNRQLLRSEFTLQEAACQLRNASNRLRDTTNDLIQLIDANFLHSVKT</sequence>
<dbReference type="GO" id="GO:0031083">
    <property type="term" value="C:BLOC-1 complex"/>
    <property type="evidence" value="ECO:0007669"/>
    <property type="project" value="TreeGrafter"/>
</dbReference>
<dbReference type="GeneID" id="107274749"/>
<dbReference type="InterPro" id="IPR017245">
    <property type="entry name" value="BLOC-1_complex_su-3"/>
</dbReference>
<dbReference type="PANTHER" id="PTHR31974:SF2">
    <property type="entry name" value="BIOGENESIS OF LYSOSOME-RELATED ORGANELLES COMPLEX 1 SUBUNIT 3"/>
    <property type="match status" value="1"/>
</dbReference>
<evidence type="ECO:0000256" key="2">
    <source>
        <dbReference type="ARBA" id="ARBA00019581"/>
    </source>
</evidence>
<name>A0AAJ7CGJ4_CEPCN</name>
<dbReference type="PANTHER" id="PTHR31974">
    <property type="entry name" value="BIOGENESIS OF LYSOSOME-RELATED ORGANELLES COMPLEX 1 SUBUNIT 3"/>
    <property type="match status" value="1"/>
</dbReference>
<evidence type="ECO:0000256" key="1">
    <source>
        <dbReference type="ARBA" id="ARBA00008942"/>
    </source>
</evidence>
<dbReference type="Pfam" id="PF15753">
    <property type="entry name" value="BLOC1S3"/>
    <property type="match status" value="1"/>
</dbReference>
<accession>A0AAJ7CGJ4</accession>